<dbReference type="InterPro" id="IPR021391">
    <property type="entry name" value="DUF3027"/>
</dbReference>
<evidence type="ECO:0000256" key="1">
    <source>
        <dbReference type="SAM" id="MobiDB-lite"/>
    </source>
</evidence>
<dbReference type="AlphaFoldDB" id="A0A3M9MHV9"/>
<reference evidence="2 3" key="1">
    <citation type="submission" date="2018-11" db="EMBL/GenBank/DDBJ databases">
        <title>Draft genome of Simplicispira Flexivirga sp. BO-16.</title>
        <authorList>
            <person name="Im W.T."/>
        </authorList>
    </citation>
    <scope>NUCLEOTIDE SEQUENCE [LARGE SCALE GENOMIC DNA]</scope>
    <source>
        <strain evidence="2 3">BO-16</strain>
    </source>
</reference>
<dbReference type="Proteomes" id="UP000271678">
    <property type="component" value="Unassembled WGS sequence"/>
</dbReference>
<sequence>MSPTKKSAAKVAKKPAKKTGTRKVTAQKAPGRVAVKADKVLLDGVALAHEAALAIAEPGAVGDHAGAVMLDERLAMHYFQCTSPGYVGWHWAISVARAPRQKFATVCETNLLPTDAAILAPEWLPYVERLAPGDIGAGDERPYVAGDPLLEQGFEATGEEDVDQVAFVEFGLGRPRVLSAEGREAAAQRWYDGDGGPSSEVARQAKAHCSSCGFFLPLPGVLRQLFGVCAGEWSPSDGRVVSLDHGCGAHSETDAPATPPETLEAPVLDELALDFT</sequence>
<gene>
    <name evidence="2" type="ORF">EFY87_00235</name>
</gene>
<dbReference type="RefSeq" id="WP_123269314.1">
    <property type="nucleotide sequence ID" value="NZ_RJJQ01000001.1"/>
</dbReference>
<feature type="region of interest" description="Disordered" evidence="1">
    <location>
        <begin position="1"/>
        <end position="25"/>
    </location>
</feature>
<comment type="caution">
    <text evidence="2">The sequence shown here is derived from an EMBL/GenBank/DDBJ whole genome shotgun (WGS) entry which is preliminary data.</text>
</comment>
<keyword evidence="3" id="KW-1185">Reference proteome</keyword>
<dbReference type="EMBL" id="RJJQ01000001">
    <property type="protein sequence ID" value="RNI25121.1"/>
    <property type="molecule type" value="Genomic_DNA"/>
</dbReference>
<accession>A0A3M9MHV9</accession>
<name>A0A3M9MHV9_9MICO</name>
<evidence type="ECO:0000313" key="2">
    <source>
        <dbReference type="EMBL" id="RNI25121.1"/>
    </source>
</evidence>
<organism evidence="2 3">
    <name type="scientific">Flexivirga caeni</name>
    <dbReference type="NCBI Taxonomy" id="2294115"/>
    <lineage>
        <taxon>Bacteria</taxon>
        <taxon>Bacillati</taxon>
        <taxon>Actinomycetota</taxon>
        <taxon>Actinomycetes</taxon>
        <taxon>Micrococcales</taxon>
        <taxon>Dermacoccaceae</taxon>
        <taxon>Flexivirga</taxon>
    </lineage>
</organism>
<protein>
    <submittedName>
        <fullName evidence="2">DUF3027 domain-containing protein</fullName>
    </submittedName>
</protein>
<evidence type="ECO:0000313" key="3">
    <source>
        <dbReference type="Proteomes" id="UP000271678"/>
    </source>
</evidence>
<proteinExistence type="predicted"/>
<dbReference type="Pfam" id="PF11228">
    <property type="entry name" value="DUF3027"/>
    <property type="match status" value="1"/>
</dbReference>
<feature type="compositionally biased region" description="Basic residues" evidence="1">
    <location>
        <begin position="7"/>
        <end position="21"/>
    </location>
</feature>
<dbReference type="OrthoDB" id="3210158at2"/>